<keyword evidence="3" id="KW-0949">S-adenosyl-L-methionine</keyword>
<sequence>MNKIGLYLHVPFCEKKCPYCDFYSVHVSEDSLNLYTDCMIDRLKYNSDKIKRPADTLYFGGGTPGLLGGERVARLIGQARACFGLDGAEITAEVNPGVDLTGFLQGFRAAGGNRLSIGMQSADDRELERLGRRHTVAQAAEAVAAARKSGIENISLDLMLGIEGQTVESARRSAAFCAELGVPHVSAYLLKIEPRTAFYQRREQLQLPDEDETCSLYEAACEELERHGLMQYEISNFARPGFESRHNLKYWHCEEYLGLGPAAHSFLNGKRFYETRDLRAFLAGQAPVEDADPEMPAGGPEEYAMLALRLAEGLQEARYRGRFGEPIPERWKRAAQRYARVGLTECWPEGFRFTRKGFLVSNALLAEILYET</sequence>
<name>A0ABS9MI86_9FIRM</name>
<comment type="similarity">
    <text evidence="1">Belongs to the anaerobic coproporphyrinogen-III oxidase family. HemW subfamily.</text>
</comment>
<comment type="subcellular location">
    <subcellularLocation>
        <location evidence="3">Cytoplasm</location>
    </subcellularLocation>
</comment>
<dbReference type="Pfam" id="PF06969">
    <property type="entry name" value="HemN_C"/>
    <property type="match status" value="1"/>
</dbReference>
<dbReference type="SMART" id="SM00729">
    <property type="entry name" value="Elp3"/>
    <property type="match status" value="1"/>
</dbReference>
<dbReference type="InterPro" id="IPR034505">
    <property type="entry name" value="Coproporphyrinogen-III_oxidase"/>
</dbReference>
<dbReference type="InterPro" id="IPR006638">
    <property type="entry name" value="Elp3/MiaA/NifB-like_rSAM"/>
</dbReference>
<dbReference type="InterPro" id="IPR058240">
    <property type="entry name" value="rSAM_sf"/>
</dbReference>
<evidence type="ECO:0000256" key="3">
    <source>
        <dbReference type="RuleBase" id="RU364116"/>
    </source>
</evidence>
<gene>
    <name evidence="5" type="primary">hemW</name>
    <name evidence="5" type="ORF">L0P57_06230</name>
</gene>
<dbReference type="PROSITE" id="PS51918">
    <property type="entry name" value="RADICAL_SAM"/>
    <property type="match status" value="1"/>
</dbReference>
<comment type="function">
    <text evidence="3">Probably acts as a heme chaperone, transferring heme to an unknown acceptor. Binds one molecule of heme per monomer, possibly covalently. Binds 1 [4Fe-4S] cluster. The cluster is coordinated with 3 cysteines and an exchangeable S-adenosyl-L-methionine.</text>
</comment>
<organism evidence="5 6">
    <name type="scientific">Anaeromassilibacillus senegalensis</name>
    <dbReference type="NCBI Taxonomy" id="1673717"/>
    <lineage>
        <taxon>Bacteria</taxon>
        <taxon>Bacillati</taxon>
        <taxon>Bacillota</taxon>
        <taxon>Clostridia</taxon>
        <taxon>Eubacteriales</taxon>
        <taxon>Acutalibacteraceae</taxon>
        <taxon>Anaeromassilibacillus</taxon>
    </lineage>
</organism>
<reference evidence="5 6" key="1">
    <citation type="submission" date="2022-01" db="EMBL/GenBank/DDBJ databases">
        <title>Collection of gut derived symbiotic bacterial strains cultured from healthy donors.</title>
        <authorList>
            <person name="Lin H."/>
            <person name="Kohout C."/>
            <person name="Waligurski E."/>
            <person name="Pamer E.G."/>
        </authorList>
    </citation>
    <scope>NUCLEOTIDE SEQUENCE [LARGE SCALE GENOMIC DNA]</scope>
    <source>
        <strain evidence="5 6">DFI.7.58</strain>
    </source>
</reference>
<dbReference type="InterPro" id="IPR004559">
    <property type="entry name" value="HemW-like"/>
</dbReference>
<keyword evidence="3" id="KW-0143">Chaperone</keyword>
<evidence type="ECO:0000259" key="4">
    <source>
        <dbReference type="PROSITE" id="PS51918"/>
    </source>
</evidence>
<evidence type="ECO:0000256" key="2">
    <source>
        <dbReference type="ARBA" id="ARBA00017228"/>
    </source>
</evidence>
<dbReference type="NCBIfam" id="TIGR00539">
    <property type="entry name" value="hemN_rel"/>
    <property type="match status" value="1"/>
</dbReference>
<dbReference type="SUPFAM" id="SSF102114">
    <property type="entry name" value="Radical SAM enzymes"/>
    <property type="match status" value="1"/>
</dbReference>
<keyword evidence="3" id="KW-0479">Metal-binding</keyword>
<dbReference type="PANTHER" id="PTHR13932">
    <property type="entry name" value="COPROPORPHYRINIGEN III OXIDASE"/>
    <property type="match status" value="1"/>
</dbReference>
<dbReference type="SFLD" id="SFLDS00029">
    <property type="entry name" value="Radical_SAM"/>
    <property type="match status" value="1"/>
</dbReference>
<keyword evidence="3" id="KW-0349">Heme</keyword>
<keyword evidence="3" id="KW-0004">4Fe-4S</keyword>
<keyword evidence="6" id="KW-1185">Reference proteome</keyword>
<evidence type="ECO:0000256" key="1">
    <source>
        <dbReference type="ARBA" id="ARBA00006100"/>
    </source>
</evidence>
<protein>
    <recommendedName>
        <fullName evidence="2 3">Heme chaperone HemW</fullName>
    </recommendedName>
</protein>
<dbReference type="InterPro" id="IPR007197">
    <property type="entry name" value="rSAM"/>
</dbReference>
<dbReference type="InterPro" id="IPR010723">
    <property type="entry name" value="HemN_C"/>
</dbReference>
<feature type="domain" description="Radical SAM core" evidence="4">
    <location>
        <begin position="1"/>
        <end position="233"/>
    </location>
</feature>
<dbReference type="SFLD" id="SFLDF00562">
    <property type="entry name" value="HemN-like__clustered_with_heat"/>
    <property type="match status" value="1"/>
</dbReference>
<evidence type="ECO:0000313" key="6">
    <source>
        <dbReference type="Proteomes" id="UP001298681"/>
    </source>
</evidence>
<comment type="caution">
    <text evidence="5">The sequence shown here is derived from an EMBL/GenBank/DDBJ whole genome shotgun (WGS) entry which is preliminary data.</text>
</comment>
<proteinExistence type="inferred from homology"/>
<dbReference type="EMBL" id="JAKNHQ010000006">
    <property type="protein sequence ID" value="MCG4610530.1"/>
    <property type="molecule type" value="Genomic_DNA"/>
</dbReference>
<dbReference type="Gene3D" id="3.30.750.200">
    <property type="match status" value="1"/>
</dbReference>
<evidence type="ECO:0000313" key="5">
    <source>
        <dbReference type="EMBL" id="MCG4610530.1"/>
    </source>
</evidence>
<dbReference type="SFLD" id="SFLDG01065">
    <property type="entry name" value="anaerobic_coproporphyrinogen-I"/>
    <property type="match status" value="1"/>
</dbReference>
<keyword evidence="3" id="KW-0411">Iron-sulfur</keyword>
<dbReference type="SFLD" id="SFLDF00288">
    <property type="entry name" value="HemN-like__clustered_with_nucl"/>
    <property type="match status" value="1"/>
</dbReference>
<dbReference type="Pfam" id="PF04055">
    <property type="entry name" value="Radical_SAM"/>
    <property type="match status" value="1"/>
</dbReference>
<dbReference type="RefSeq" id="WP_237966663.1">
    <property type="nucleotide sequence ID" value="NZ_JAKNHQ010000006.1"/>
</dbReference>
<dbReference type="PANTHER" id="PTHR13932:SF5">
    <property type="entry name" value="RADICAL S-ADENOSYL METHIONINE DOMAIN-CONTAINING PROTEIN 1, MITOCHONDRIAL"/>
    <property type="match status" value="1"/>
</dbReference>
<accession>A0ABS9MI86</accession>
<keyword evidence="3" id="KW-0963">Cytoplasm</keyword>
<keyword evidence="3" id="KW-0408">Iron</keyword>
<dbReference type="Proteomes" id="UP001298681">
    <property type="component" value="Unassembled WGS sequence"/>
</dbReference>